<proteinExistence type="predicted"/>
<reference evidence="2 3" key="1">
    <citation type="submission" date="2022-11" db="EMBL/GenBank/DDBJ databases">
        <title>The characterization of three novel Bacteroidetes species and genomic analysis of their roles in tidal elemental geochemical cycles.</title>
        <authorList>
            <person name="Ma K."/>
        </authorList>
    </citation>
    <scope>NUCLEOTIDE SEQUENCE [LARGE SCALE GENOMIC DNA]</scope>
    <source>
        <strain evidence="2 3">M17</strain>
    </source>
</reference>
<feature type="domain" description="Mce/MlaD" evidence="1">
    <location>
        <begin position="24"/>
        <end position="96"/>
    </location>
</feature>
<name>A0ABT3RQB9_9BACT</name>
<dbReference type="PANTHER" id="PTHR33371">
    <property type="entry name" value="INTERMEMBRANE PHOSPHOLIPID TRANSPORT SYSTEM BINDING PROTEIN MLAD-RELATED"/>
    <property type="match status" value="1"/>
</dbReference>
<comment type="caution">
    <text evidence="2">The sequence shown here is derived from an EMBL/GenBank/DDBJ whole genome shotgun (WGS) entry which is preliminary data.</text>
</comment>
<dbReference type="RefSeq" id="WP_266055743.1">
    <property type="nucleotide sequence ID" value="NZ_JAPFQN010000003.1"/>
</dbReference>
<dbReference type="InterPro" id="IPR052336">
    <property type="entry name" value="MlaD_Phospholipid_Transporter"/>
</dbReference>
<dbReference type="PROSITE" id="PS51257">
    <property type="entry name" value="PROKAR_LIPOPROTEIN"/>
    <property type="match status" value="1"/>
</dbReference>
<dbReference type="InterPro" id="IPR003399">
    <property type="entry name" value="Mce/MlaD"/>
</dbReference>
<dbReference type="PANTHER" id="PTHR33371:SF4">
    <property type="entry name" value="INTERMEMBRANE PHOSPHOLIPID TRANSPORT SYSTEM BINDING PROTEIN MLAD"/>
    <property type="match status" value="1"/>
</dbReference>
<organism evidence="2 3">
    <name type="scientific">Mangrovivirga halotolerans</name>
    <dbReference type="NCBI Taxonomy" id="2993936"/>
    <lineage>
        <taxon>Bacteria</taxon>
        <taxon>Pseudomonadati</taxon>
        <taxon>Bacteroidota</taxon>
        <taxon>Cytophagia</taxon>
        <taxon>Cytophagales</taxon>
        <taxon>Mangrovivirgaceae</taxon>
        <taxon>Mangrovivirga</taxon>
    </lineage>
</organism>
<sequence>MKRHLITILAFTGLFFSCIHDEKAIYLKAEKIKGITTKANVTLNGFEIGQVDEISLNKHGKFLIKLRFDKQPEIPIDSKFLIENRNLLGLKGISVQLGEENETIEIGDTIELKEEPHLFQSDSILNKVQEIFEHFTEPNQQDSILIELRRLNKNLEELKKEK</sequence>
<dbReference type="Pfam" id="PF02470">
    <property type="entry name" value="MlaD"/>
    <property type="match status" value="1"/>
</dbReference>
<evidence type="ECO:0000313" key="3">
    <source>
        <dbReference type="Proteomes" id="UP001209885"/>
    </source>
</evidence>
<accession>A0ABT3RQB9</accession>
<protein>
    <submittedName>
        <fullName evidence="2">MCE family protein</fullName>
    </submittedName>
</protein>
<dbReference type="EMBL" id="JAPFQN010000003">
    <property type="protein sequence ID" value="MCX2743365.1"/>
    <property type="molecule type" value="Genomic_DNA"/>
</dbReference>
<dbReference type="Proteomes" id="UP001209885">
    <property type="component" value="Unassembled WGS sequence"/>
</dbReference>
<gene>
    <name evidence="2" type="ORF">OO013_05780</name>
</gene>
<evidence type="ECO:0000259" key="1">
    <source>
        <dbReference type="Pfam" id="PF02470"/>
    </source>
</evidence>
<keyword evidence="3" id="KW-1185">Reference proteome</keyword>
<evidence type="ECO:0000313" key="2">
    <source>
        <dbReference type="EMBL" id="MCX2743365.1"/>
    </source>
</evidence>